<feature type="coiled-coil region" evidence="1">
    <location>
        <begin position="38"/>
        <end position="65"/>
    </location>
</feature>
<dbReference type="SUPFAM" id="SSF52047">
    <property type="entry name" value="RNI-like"/>
    <property type="match status" value="1"/>
</dbReference>
<dbReference type="InterPro" id="IPR032675">
    <property type="entry name" value="LRR_dom_sf"/>
</dbReference>
<dbReference type="EMBL" id="JAYKXP010000008">
    <property type="protein sequence ID" value="KAK7054702.1"/>
    <property type="molecule type" value="Genomic_DNA"/>
</dbReference>
<keyword evidence="1" id="KW-0175">Coiled coil</keyword>
<dbReference type="Gene3D" id="1.20.1280.50">
    <property type="match status" value="1"/>
</dbReference>
<evidence type="ECO:0000256" key="1">
    <source>
        <dbReference type="SAM" id="Coils"/>
    </source>
</evidence>
<proteinExistence type="predicted"/>
<name>A0AAW0DSE8_9AGAR</name>
<dbReference type="AlphaFoldDB" id="A0AAW0DSE8"/>
<dbReference type="SUPFAM" id="SSF81383">
    <property type="entry name" value="F-box domain"/>
    <property type="match status" value="1"/>
</dbReference>
<dbReference type="InterPro" id="IPR036047">
    <property type="entry name" value="F-box-like_dom_sf"/>
</dbReference>
<protein>
    <recommendedName>
        <fullName evidence="4">F-box domain-containing protein</fullName>
    </recommendedName>
</protein>
<sequence>MVLDPVYAKHSYRSPYQNLLQTNYAPSLDEISEIKELIQKPEEDLRTLNEKIAQLQVERDKLQSFVNEHQALLSPARRLPRDVLAEIFLQCLPRDHLPVRSVAEAPLLLTNICRSWREIAITTPRLWRAIHFVFPTLAGFYTLDDSFRSFFRAQKEGLELWLNRSGSVSLVISCYMHVSDPKLRAVRSELETMYIQLLELLSYQSQRWKSFYCKGLPAEVISAMCNIEAPRLNSLFLENNGYSFGNPSMSLEAPNFPFHAVARAPTLRVLHLRYERVDPFTLPIQWDGLTDLTLYPASSPNTHISVVNPTEMLHRLAQTCCALRRLKLGLALPLDSLQDVELGTQTWPHLSELHITLTILDSGATLPSMFKGMFNVIATPVLSRFAFILSVGISNPPQLMAEAPFLDFLARSGCQIKVFELDAPMTDKALMDCLEYMPFLTTLHLNDLYRPYSHGVDVDEDDLGIPEPFPTTFSREFFHALTPTASSSQGALCPQLTVVTLKRCVVNHTDELVAFAQSRCGQHDTAKLSSFTVTFQLDHFLGVVLPPEVLNKAELLKERGINADWRSIYDTRNIQIRQGPPPSTNAVPIIGMPELNVEY</sequence>
<dbReference type="Gene3D" id="3.80.10.10">
    <property type="entry name" value="Ribonuclease Inhibitor"/>
    <property type="match status" value="1"/>
</dbReference>
<reference evidence="2 3" key="1">
    <citation type="submission" date="2024-01" db="EMBL/GenBank/DDBJ databases">
        <title>A draft genome for a cacao thread blight-causing isolate of Paramarasmius palmivorus.</title>
        <authorList>
            <person name="Baruah I.K."/>
            <person name="Bukari Y."/>
            <person name="Amoako-Attah I."/>
            <person name="Meinhardt L.W."/>
            <person name="Bailey B.A."/>
            <person name="Cohen S.P."/>
        </authorList>
    </citation>
    <scope>NUCLEOTIDE SEQUENCE [LARGE SCALE GENOMIC DNA]</scope>
    <source>
        <strain evidence="2 3">GH-12</strain>
    </source>
</reference>
<evidence type="ECO:0000313" key="3">
    <source>
        <dbReference type="Proteomes" id="UP001383192"/>
    </source>
</evidence>
<evidence type="ECO:0008006" key="4">
    <source>
        <dbReference type="Google" id="ProtNLM"/>
    </source>
</evidence>
<evidence type="ECO:0000313" key="2">
    <source>
        <dbReference type="EMBL" id="KAK7054702.1"/>
    </source>
</evidence>
<keyword evidence="3" id="KW-1185">Reference proteome</keyword>
<accession>A0AAW0DSE8</accession>
<dbReference type="Proteomes" id="UP001383192">
    <property type="component" value="Unassembled WGS sequence"/>
</dbReference>
<gene>
    <name evidence="2" type="ORF">VNI00_003165</name>
</gene>
<comment type="caution">
    <text evidence="2">The sequence shown here is derived from an EMBL/GenBank/DDBJ whole genome shotgun (WGS) entry which is preliminary data.</text>
</comment>
<organism evidence="2 3">
    <name type="scientific">Paramarasmius palmivorus</name>
    <dbReference type="NCBI Taxonomy" id="297713"/>
    <lineage>
        <taxon>Eukaryota</taxon>
        <taxon>Fungi</taxon>
        <taxon>Dikarya</taxon>
        <taxon>Basidiomycota</taxon>
        <taxon>Agaricomycotina</taxon>
        <taxon>Agaricomycetes</taxon>
        <taxon>Agaricomycetidae</taxon>
        <taxon>Agaricales</taxon>
        <taxon>Marasmiineae</taxon>
        <taxon>Marasmiaceae</taxon>
        <taxon>Paramarasmius</taxon>
    </lineage>
</organism>